<evidence type="ECO:0000256" key="3">
    <source>
        <dbReference type="ARBA" id="ARBA00023295"/>
    </source>
</evidence>
<evidence type="ECO:0000313" key="4">
    <source>
        <dbReference type="EMBL" id="MDS0300640.1"/>
    </source>
</evidence>
<reference evidence="4 5" key="1">
    <citation type="submission" date="2022-06" db="EMBL/GenBank/DDBJ databases">
        <title>Halogeometricum sp. a new haloarchaeum isolate from saline soil.</title>
        <authorList>
            <person name="Strakova D."/>
            <person name="Galisteo C."/>
            <person name="Sanchez-Porro C."/>
            <person name="Ventosa A."/>
        </authorList>
    </citation>
    <scope>NUCLEOTIDE SEQUENCE [LARGE SCALE GENOMIC DNA]</scope>
    <source>
        <strain evidence="4 5">S1BR25-6</strain>
    </source>
</reference>
<dbReference type="SMART" id="SM00710">
    <property type="entry name" value="PbH1"/>
    <property type="match status" value="4"/>
</dbReference>
<keyword evidence="5" id="KW-1185">Reference proteome</keyword>
<evidence type="ECO:0000256" key="1">
    <source>
        <dbReference type="ARBA" id="ARBA00008834"/>
    </source>
</evidence>
<proteinExistence type="inferred from homology"/>
<dbReference type="InterPro" id="IPR000743">
    <property type="entry name" value="Glyco_hydro_28"/>
</dbReference>
<accession>A0ABU2GIK2</accession>
<dbReference type="InterPro" id="IPR011050">
    <property type="entry name" value="Pectin_lyase_fold/virulence"/>
</dbReference>
<dbReference type="PANTHER" id="PTHR31339:SF0">
    <property type="entry name" value="PECTIN LYASE-LIKE SUPERFAMILY PROTEIN"/>
    <property type="match status" value="1"/>
</dbReference>
<dbReference type="SUPFAM" id="SSF51126">
    <property type="entry name" value="Pectin lyase-like"/>
    <property type="match status" value="1"/>
</dbReference>
<dbReference type="Proteomes" id="UP001257060">
    <property type="component" value="Unassembled WGS sequence"/>
</dbReference>
<protein>
    <submittedName>
        <fullName evidence="4">Glycosyl hydrolase family 28 protein</fullName>
    </submittedName>
</protein>
<dbReference type="InterPro" id="IPR006626">
    <property type="entry name" value="PbH1"/>
</dbReference>
<keyword evidence="3" id="KW-0326">Glycosidase</keyword>
<comment type="similarity">
    <text evidence="1">Belongs to the glycosyl hydrolase 28 family.</text>
</comment>
<dbReference type="PANTHER" id="PTHR31339">
    <property type="entry name" value="PECTIN LYASE-RELATED"/>
    <property type="match status" value="1"/>
</dbReference>
<dbReference type="RefSeq" id="WP_310925550.1">
    <property type="nucleotide sequence ID" value="NZ_JAMQOP010000004.1"/>
</dbReference>
<evidence type="ECO:0000256" key="2">
    <source>
        <dbReference type="ARBA" id="ARBA00022801"/>
    </source>
</evidence>
<keyword evidence="2 4" id="KW-0378">Hydrolase</keyword>
<organism evidence="4 5">
    <name type="scientific">Halogeometricum salsisoli</name>
    <dbReference type="NCBI Taxonomy" id="2950536"/>
    <lineage>
        <taxon>Archaea</taxon>
        <taxon>Methanobacteriati</taxon>
        <taxon>Methanobacteriota</taxon>
        <taxon>Stenosarchaea group</taxon>
        <taxon>Halobacteria</taxon>
        <taxon>Halobacteriales</taxon>
        <taxon>Haloferacaceae</taxon>
        <taxon>Halogeometricum</taxon>
    </lineage>
</organism>
<dbReference type="EMBL" id="JAMQOP010000004">
    <property type="protein sequence ID" value="MDS0300640.1"/>
    <property type="molecule type" value="Genomic_DNA"/>
</dbReference>
<evidence type="ECO:0000313" key="5">
    <source>
        <dbReference type="Proteomes" id="UP001257060"/>
    </source>
</evidence>
<dbReference type="InterPro" id="IPR012334">
    <property type="entry name" value="Pectin_lyas_fold"/>
</dbReference>
<dbReference type="Pfam" id="PF00295">
    <property type="entry name" value="Glyco_hydro_28"/>
    <property type="match status" value="1"/>
</dbReference>
<comment type="caution">
    <text evidence="4">The sequence shown here is derived from an EMBL/GenBank/DDBJ whole genome shotgun (WGS) entry which is preliminary data.</text>
</comment>
<dbReference type="Gene3D" id="2.160.20.10">
    <property type="entry name" value="Single-stranded right-handed beta-helix, Pectin lyase-like"/>
    <property type="match status" value="1"/>
</dbReference>
<gene>
    <name evidence="4" type="ORF">NDI76_17965</name>
</gene>
<dbReference type="InterPro" id="IPR051801">
    <property type="entry name" value="GH28_Enzymes"/>
</dbReference>
<sequence length="535" mass="57213">MDAHSTVSVREYDDDAETDTDAFQRAINACADGGGGTVAVPAGEYVVGTVRLRSHVSLELAAGATVFAAFEESAYDDARVGPDGERPFLVADGVENVAVEGRGTFDGRGTEFMLMDTPIRGHSDESDAHPLVSNGAHRARQGDAYLDRSSGTDRWPAAKPDFRPGPMFLFEGCEDVLVRGVTLRDMPAWTLSVHDSEEVDIVGVDVHNHPRIPNCDGVSVMNSRNVHVSDCTIRTCDDAITVGTLAESDRPTEGVTVTNCTLASSACAIKFGSETARDVRNCTFENCVVTDSNRGLGIQHRDGGAVENVLFSNIVVETRLLPGPWWGKGEPIYVTSVPRDESTSVGPVRNVRFSNVVARSENGALVYAHESADVRGVRFDGVEIEVRRGEHADAVGGNFDLQPTSVVPPIQERDIAALHVENASDVDLRDLSVEWEGDVPDYFENGLRCVGVEGLRVDGFAGRQAHRESDAAAVDLRAVDSVSVRNCRAQEGTGTFLAASDVADARLFAGNDLADATAAVAGDADFRTNGNLPPR</sequence>
<name>A0ABU2GIK2_9EURY</name>
<dbReference type="GO" id="GO:0016787">
    <property type="term" value="F:hydrolase activity"/>
    <property type="evidence" value="ECO:0007669"/>
    <property type="project" value="UniProtKB-KW"/>
</dbReference>